<evidence type="ECO:0000313" key="5">
    <source>
        <dbReference type="Proteomes" id="UP001281003"/>
    </source>
</evidence>
<evidence type="ECO:0000313" key="4">
    <source>
        <dbReference type="EMBL" id="KAK3401527.1"/>
    </source>
</evidence>
<keyword evidence="1" id="KW-0677">Repeat</keyword>
<name>A0AAE0UEU5_SORBR</name>
<reference evidence="4" key="1">
    <citation type="journal article" date="2023" name="Mol. Phylogenet. Evol.">
        <title>Genome-scale phylogeny and comparative genomics of the fungal order Sordariales.</title>
        <authorList>
            <person name="Hensen N."/>
            <person name="Bonometti L."/>
            <person name="Westerberg I."/>
            <person name="Brannstrom I.O."/>
            <person name="Guillou S."/>
            <person name="Cros-Aarteil S."/>
            <person name="Calhoun S."/>
            <person name="Haridas S."/>
            <person name="Kuo A."/>
            <person name="Mondo S."/>
            <person name="Pangilinan J."/>
            <person name="Riley R."/>
            <person name="LaButti K."/>
            <person name="Andreopoulos B."/>
            <person name="Lipzen A."/>
            <person name="Chen C."/>
            <person name="Yan M."/>
            <person name="Daum C."/>
            <person name="Ng V."/>
            <person name="Clum A."/>
            <person name="Steindorff A."/>
            <person name="Ohm R.A."/>
            <person name="Martin F."/>
            <person name="Silar P."/>
            <person name="Natvig D.O."/>
            <person name="Lalanne C."/>
            <person name="Gautier V."/>
            <person name="Ament-Velasquez S.L."/>
            <person name="Kruys A."/>
            <person name="Hutchinson M.I."/>
            <person name="Powell A.J."/>
            <person name="Barry K."/>
            <person name="Miller A.N."/>
            <person name="Grigoriev I.V."/>
            <person name="Debuchy R."/>
            <person name="Gladieux P."/>
            <person name="Hiltunen Thoren M."/>
            <person name="Johannesson H."/>
        </authorList>
    </citation>
    <scope>NUCLEOTIDE SEQUENCE</scope>
    <source>
        <strain evidence="4">FGSC 1904</strain>
    </source>
</reference>
<reference evidence="4" key="2">
    <citation type="submission" date="2023-07" db="EMBL/GenBank/DDBJ databases">
        <authorList>
            <consortium name="Lawrence Berkeley National Laboratory"/>
            <person name="Haridas S."/>
            <person name="Hensen N."/>
            <person name="Bonometti L."/>
            <person name="Westerberg I."/>
            <person name="Brannstrom I.O."/>
            <person name="Guillou S."/>
            <person name="Cros-Aarteil S."/>
            <person name="Calhoun S."/>
            <person name="Kuo A."/>
            <person name="Mondo S."/>
            <person name="Pangilinan J."/>
            <person name="Riley R."/>
            <person name="LaButti K."/>
            <person name="Andreopoulos B."/>
            <person name="Lipzen A."/>
            <person name="Chen C."/>
            <person name="Yanf M."/>
            <person name="Daum C."/>
            <person name="Ng V."/>
            <person name="Clum A."/>
            <person name="Steindorff A."/>
            <person name="Ohm R."/>
            <person name="Martin F."/>
            <person name="Silar P."/>
            <person name="Natvig D."/>
            <person name="Lalanne C."/>
            <person name="Gautier V."/>
            <person name="Ament-velasquez S.L."/>
            <person name="Kruys A."/>
            <person name="Hutchinson M.I."/>
            <person name="Powell A.J."/>
            <person name="Barry K."/>
            <person name="Miller A.N."/>
            <person name="Grigoriev I.V."/>
            <person name="Debuchy R."/>
            <person name="Gladieux P."/>
            <person name="Thoren M.H."/>
            <person name="Johannesson H."/>
        </authorList>
    </citation>
    <scope>NUCLEOTIDE SEQUENCE</scope>
    <source>
        <strain evidence="4">FGSC 1904</strain>
    </source>
</reference>
<evidence type="ECO:0000256" key="2">
    <source>
        <dbReference type="ARBA" id="ARBA00023043"/>
    </source>
</evidence>
<keyword evidence="2" id="KW-0040">ANK repeat</keyword>
<comment type="caution">
    <text evidence="4">The sequence shown here is derived from an EMBL/GenBank/DDBJ whole genome shotgun (WGS) entry which is preliminary data.</text>
</comment>
<keyword evidence="5" id="KW-1185">Reference proteome</keyword>
<evidence type="ECO:0000256" key="1">
    <source>
        <dbReference type="ARBA" id="ARBA00022737"/>
    </source>
</evidence>
<dbReference type="InterPro" id="IPR002110">
    <property type="entry name" value="Ankyrin_rpt"/>
</dbReference>
<dbReference type="InterPro" id="IPR036770">
    <property type="entry name" value="Ankyrin_rpt-contain_sf"/>
</dbReference>
<dbReference type="PANTHER" id="PTHR24126">
    <property type="entry name" value="ANKYRIN REPEAT, PH AND SEC7 DOMAIN CONTAINING PROTEIN SECG-RELATED"/>
    <property type="match status" value="1"/>
</dbReference>
<protein>
    <submittedName>
        <fullName evidence="4">Ankyrin repeat-containing domain protein</fullName>
    </submittedName>
</protein>
<dbReference type="AlphaFoldDB" id="A0AAE0UEU5"/>
<dbReference type="SUPFAM" id="SSF48403">
    <property type="entry name" value="Ankyrin repeat"/>
    <property type="match status" value="1"/>
</dbReference>
<evidence type="ECO:0000256" key="3">
    <source>
        <dbReference type="SAM" id="MobiDB-lite"/>
    </source>
</evidence>
<dbReference type="Pfam" id="PF12796">
    <property type="entry name" value="Ank_2"/>
    <property type="match status" value="1"/>
</dbReference>
<dbReference type="SMART" id="SM00248">
    <property type="entry name" value="ANK"/>
    <property type="match status" value="5"/>
</dbReference>
<gene>
    <name evidence="4" type="ORF">B0T20DRAFT_116444</name>
</gene>
<dbReference type="EMBL" id="JAUTDP010000002">
    <property type="protein sequence ID" value="KAK3401527.1"/>
    <property type="molecule type" value="Genomic_DNA"/>
</dbReference>
<accession>A0AAE0UEU5</accession>
<dbReference type="Gene3D" id="1.25.40.20">
    <property type="entry name" value="Ankyrin repeat-containing domain"/>
    <property type="match status" value="2"/>
</dbReference>
<dbReference type="Proteomes" id="UP001281003">
    <property type="component" value="Unassembled WGS sequence"/>
</dbReference>
<organism evidence="4 5">
    <name type="scientific">Sordaria brevicollis</name>
    <dbReference type="NCBI Taxonomy" id="83679"/>
    <lineage>
        <taxon>Eukaryota</taxon>
        <taxon>Fungi</taxon>
        <taxon>Dikarya</taxon>
        <taxon>Ascomycota</taxon>
        <taxon>Pezizomycotina</taxon>
        <taxon>Sordariomycetes</taxon>
        <taxon>Sordariomycetidae</taxon>
        <taxon>Sordariales</taxon>
        <taxon>Sordariaceae</taxon>
        <taxon>Sordaria</taxon>
    </lineage>
</organism>
<sequence>MDENAQSIDQIFADALRTGDLETVKRLINPSHHLVSPTTASISSCFPPNNPFSYDDEVRCDPLAVAAMFSHPNIVSYLLSVPQVTNIIDAPTRNLCQCLYDPVDPRALVDPQRWQNPSHWTALHLAICQGGYPEDYESSPAVELSPPNAASSLRIVEELLEAGASLTVSIDPPYMYQRDEGDITILHTAALKGRVDILSYLLAADSEFPRKAEVQALINARDRKGRTPLHYAALRYSSFSSFSPSLTPDSDVEMKDTNDQESYFRHPVIDLLLSAGADLHARDRYFHTPYTLALSFGCYSSARILLLRGAPNHFRLWFPHTDKQCTPAQVLAYPYEVFFLSGTPAPEGPVSRKTWEQQRADLLETRRRITPSPPLGITYPPRNDVQPTPATTTLDSIEQETLHPLCIAANEGSNPCSIIPLIFRHLRRTGPRHVRVYNIRCGSQTSWTTPLHEAVKSRPSADSAMRLRIHPDYDPLSRCMRQGEDPRWMLVPRRQRQPPGYGQGPGPAIHSQRELHQWAAVLKCVELVSRGARLHTVNSEYQTSFDLAVHRSETGEGGDPTYYFVCSLLFNLILPHKRAQGQQSLLGRRDQWYMAICLRVNIVTNPPLALAMAMAGVSLEIYIQDREAVLREAREAEEVEEARRRTSLVGSQANGNGPNGYGTFGNENGPYTTSNRYGWNGNGLHTNGTNGHGLHTNGTNGYDTNGNGPHANGAGGFGGSGQRTPGSFDVINIIDSFLFHTGGNFEVALREAFERGLMVFL</sequence>
<dbReference type="PANTHER" id="PTHR24126:SF14">
    <property type="entry name" value="ANK_REP_REGION DOMAIN-CONTAINING PROTEIN"/>
    <property type="match status" value="1"/>
</dbReference>
<feature type="region of interest" description="Disordered" evidence="3">
    <location>
        <begin position="641"/>
        <end position="663"/>
    </location>
</feature>
<proteinExistence type="predicted"/>